<proteinExistence type="predicted"/>
<gene>
    <name evidence="1" type="ORF">QF025_007090</name>
</gene>
<protein>
    <submittedName>
        <fullName evidence="1">Transposase-like protein</fullName>
    </submittedName>
</protein>
<evidence type="ECO:0000313" key="2">
    <source>
        <dbReference type="Proteomes" id="UP001245184"/>
    </source>
</evidence>
<dbReference type="Proteomes" id="UP001245184">
    <property type="component" value="Unassembled WGS sequence"/>
</dbReference>
<comment type="caution">
    <text evidence="1">The sequence shown here is derived from an EMBL/GenBank/DDBJ whole genome shotgun (WGS) entry which is preliminary data.</text>
</comment>
<dbReference type="AlphaFoldDB" id="A0ABD5CUS3"/>
<dbReference type="EMBL" id="JAVIZN010000003">
    <property type="protein sequence ID" value="MDR6208289.1"/>
    <property type="molecule type" value="Genomic_DNA"/>
</dbReference>
<organism evidence="1 2">
    <name type="scientific">Paraburkholderia graminis</name>
    <dbReference type="NCBI Taxonomy" id="60548"/>
    <lineage>
        <taxon>Bacteria</taxon>
        <taxon>Pseudomonadati</taxon>
        <taxon>Pseudomonadota</taxon>
        <taxon>Betaproteobacteria</taxon>
        <taxon>Burkholderiales</taxon>
        <taxon>Burkholderiaceae</taxon>
        <taxon>Paraburkholderia</taxon>
    </lineage>
</organism>
<evidence type="ECO:0000313" key="1">
    <source>
        <dbReference type="EMBL" id="MDR6208289.1"/>
    </source>
</evidence>
<accession>A0ABD5CUS3</accession>
<sequence>MNVMLGFKRFRSAAVTLSGIELMHRIRKGQFDLTSIHLKDITSPSIWMAVL</sequence>
<reference evidence="1 2" key="1">
    <citation type="submission" date="2023-08" db="EMBL/GenBank/DDBJ databases">
        <title>Genome sequencing of plant associated microbes to promote plant fitness in Sorghum bicolor and Oryza sativa.</title>
        <authorList>
            <person name="Coleman-Derr D."/>
        </authorList>
    </citation>
    <scope>NUCLEOTIDE SEQUENCE [LARGE SCALE GENOMIC DNA]</scope>
    <source>
        <strain evidence="1 2">SLBN-33</strain>
    </source>
</reference>
<name>A0ABD5CUS3_9BURK</name>